<dbReference type="SUPFAM" id="SSF50447">
    <property type="entry name" value="Translation proteins"/>
    <property type="match status" value="1"/>
</dbReference>
<dbReference type="GO" id="GO:0003924">
    <property type="term" value="F:GTPase activity"/>
    <property type="evidence" value="ECO:0007669"/>
    <property type="project" value="InterPro"/>
</dbReference>
<evidence type="ECO:0000256" key="5">
    <source>
        <dbReference type="ARBA" id="ARBA00023134"/>
    </source>
</evidence>
<dbReference type="GO" id="GO:0005829">
    <property type="term" value="C:cytosol"/>
    <property type="evidence" value="ECO:0007669"/>
    <property type="project" value="TreeGrafter"/>
</dbReference>
<proteinExistence type="predicted"/>
<evidence type="ECO:0000256" key="3">
    <source>
        <dbReference type="ARBA" id="ARBA00022768"/>
    </source>
</evidence>
<evidence type="ECO:0000256" key="6">
    <source>
        <dbReference type="ARBA" id="ARBA00029554"/>
    </source>
</evidence>
<name>A0A3Q9G3A4_STRLT</name>
<sequence>MTQQAYARTKPHLNIGTMGHLDHGKTTLTRAITARLGRTAARRVPPGPTVTTTYVAYETDTRHYAHADLPGNPRFVGNMLSGTAGLDGAILVVSALEGVRPQTAEHLLLARRAGVEHFVVALTKAEAARPERADAVEADVRRLLTARGGDGGHTPVVRVSAVGALRGEPRWTASIEALLDAVDTCLPTPVRYTDAPFLLPVERVLIVPRRGTVVTGTVERGTVRPRDLVELPEGYGLTHVLGVETFGRGMEVAQAGDSVALLLRGLQGDEIRRGDVVAAPGSATVHRRFTARARLLTPAEGGRRTPVRTGFRARFHLRTAEVTGEIGLGPRGSAGPGGSAALTVGLDRPLPVRAGLPFAIREGGRTIGTGTVTAVAA</sequence>
<dbReference type="FunFam" id="2.40.30.10:FF:000001">
    <property type="entry name" value="Elongation factor Tu"/>
    <property type="match status" value="1"/>
</dbReference>
<protein>
    <recommendedName>
        <fullName evidence="6">Elongation factor Tu</fullName>
    </recommendedName>
</protein>
<dbReference type="Proteomes" id="UP000267900">
    <property type="component" value="Chromosome"/>
</dbReference>
<keyword evidence="2" id="KW-0547">Nucleotide-binding</keyword>
<dbReference type="RefSeq" id="WP_126917112.1">
    <property type="nucleotide sequence ID" value="NZ_CP034587.1"/>
</dbReference>
<evidence type="ECO:0000256" key="1">
    <source>
        <dbReference type="ARBA" id="ARBA00022490"/>
    </source>
</evidence>
<feature type="domain" description="Tr-type G" evidence="7">
    <location>
        <begin position="10"/>
        <end position="190"/>
    </location>
</feature>
<dbReference type="EMBL" id="CP034587">
    <property type="protein sequence ID" value="AZQ74610.1"/>
    <property type="molecule type" value="Genomic_DNA"/>
</dbReference>
<reference evidence="8 9" key="1">
    <citation type="submission" date="2018-12" db="EMBL/GenBank/DDBJ databases">
        <title>The whole draft genome of Streptomyce luteoverticillatus CGMCC 15060.</title>
        <authorList>
            <person name="Feng Z."/>
            <person name="Chen G."/>
            <person name="Zhang J."/>
            <person name="Zhu H."/>
            <person name="Yu X."/>
            <person name="Zhang W."/>
            <person name="Zhang X."/>
        </authorList>
    </citation>
    <scope>NUCLEOTIDE SEQUENCE [LARGE SCALE GENOMIC DNA]</scope>
    <source>
        <strain evidence="8 9">CGMCC 15060</strain>
    </source>
</reference>
<evidence type="ECO:0000313" key="8">
    <source>
        <dbReference type="EMBL" id="AZQ74610.1"/>
    </source>
</evidence>
<evidence type="ECO:0000256" key="4">
    <source>
        <dbReference type="ARBA" id="ARBA00022917"/>
    </source>
</evidence>
<dbReference type="Gene3D" id="2.40.30.10">
    <property type="entry name" value="Translation factors"/>
    <property type="match status" value="2"/>
</dbReference>
<dbReference type="InterPro" id="IPR027417">
    <property type="entry name" value="P-loop_NTPase"/>
</dbReference>
<dbReference type="InterPro" id="IPR009001">
    <property type="entry name" value="Transl_elong_EF1A/Init_IF2_C"/>
</dbReference>
<dbReference type="Pfam" id="PF03144">
    <property type="entry name" value="GTP_EFTU_D2"/>
    <property type="match status" value="1"/>
</dbReference>
<keyword evidence="5" id="KW-0342">GTP-binding</keyword>
<dbReference type="InterPro" id="IPR050055">
    <property type="entry name" value="EF-Tu_GTPase"/>
</dbReference>
<keyword evidence="3 8" id="KW-0251">Elongation factor</keyword>
<dbReference type="GO" id="GO:0003746">
    <property type="term" value="F:translation elongation factor activity"/>
    <property type="evidence" value="ECO:0007669"/>
    <property type="project" value="UniProtKB-KW"/>
</dbReference>
<dbReference type="Pfam" id="PF00009">
    <property type="entry name" value="GTP_EFTU"/>
    <property type="match status" value="1"/>
</dbReference>
<dbReference type="InterPro" id="IPR009000">
    <property type="entry name" value="Transl_B-barrel_sf"/>
</dbReference>
<organism evidence="8 9">
    <name type="scientific">Streptomyces luteoverticillatus</name>
    <name type="common">Streptoverticillium luteoverticillatus</name>
    <dbReference type="NCBI Taxonomy" id="66425"/>
    <lineage>
        <taxon>Bacteria</taxon>
        <taxon>Bacillati</taxon>
        <taxon>Actinomycetota</taxon>
        <taxon>Actinomycetes</taxon>
        <taxon>Kitasatosporales</taxon>
        <taxon>Streptomycetaceae</taxon>
        <taxon>Streptomyces</taxon>
    </lineage>
</organism>
<dbReference type="PANTHER" id="PTHR43721:SF22">
    <property type="entry name" value="ELONGATION FACTOR TU, MITOCHONDRIAL"/>
    <property type="match status" value="1"/>
</dbReference>
<dbReference type="PROSITE" id="PS51722">
    <property type="entry name" value="G_TR_2"/>
    <property type="match status" value="1"/>
</dbReference>
<dbReference type="SUPFAM" id="SSF50465">
    <property type="entry name" value="EF-Tu/eEF-1alpha/eIF2-gamma C-terminal domain"/>
    <property type="match status" value="1"/>
</dbReference>
<keyword evidence="1" id="KW-0963">Cytoplasm</keyword>
<dbReference type="OrthoDB" id="9803139at2"/>
<keyword evidence="9" id="KW-1185">Reference proteome</keyword>
<accession>A0A3Q9G3A4</accession>
<dbReference type="InterPro" id="IPR000795">
    <property type="entry name" value="T_Tr_GTP-bd_dom"/>
</dbReference>
<keyword evidence="4" id="KW-0648">Protein biosynthesis</keyword>
<evidence type="ECO:0000259" key="7">
    <source>
        <dbReference type="PROSITE" id="PS51722"/>
    </source>
</evidence>
<dbReference type="InterPro" id="IPR004161">
    <property type="entry name" value="EFTu-like_2"/>
</dbReference>
<gene>
    <name evidence="8" type="ORF">EKH77_28415</name>
</gene>
<dbReference type="SUPFAM" id="SSF52540">
    <property type="entry name" value="P-loop containing nucleoside triphosphate hydrolases"/>
    <property type="match status" value="1"/>
</dbReference>
<dbReference type="Pfam" id="PF03143">
    <property type="entry name" value="GTP_EFTU_D3"/>
    <property type="match status" value="1"/>
</dbReference>
<dbReference type="PANTHER" id="PTHR43721">
    <property type="entry name" value="ELONGATION FACTOR TU-RELATED"/>
    <property type="match status" value="1"/>
</dbReference>
<dbReference type="GO" id="GO:0005525">
    <property type="term" value="F:GTP binding"/>
    <property type="evidence" value="ECO:0007669"/>
    <property type="project" value="UniProtKB-KW"/>
</dbReference>
<evidence type="ECO:0000256" key="2">
    <source>
        <dbReference type="ARBA" id="ARBA00022741"/>
    </source>
</evidence>
<dbReference type="AlphaFoldDB" id="A0A3Q9G3A4"/>
<dbReference type="PRINTS" id="PR00315">
    <property type="entry name" value="ELONGATNFCT"/>
</dbReference>
<dbReference type="Gene3D" id="3.40.50.300">
    <property type="entry name" value="P-loop containing nucleotide triphosphate hydrolases"/>
    <property type="match status" value="1"/>
</dbReference>
<evidence type="ECO:0000313" key="9">
    <source>
        <dbReference type="Proteomes" id="UP000267900"/>
    </source>
</evidence>
<dbReference type="InterPro" id="IPR004160">
    <property type="entry name" value="Transl_elong_EFTu/EF1A_C"/>
</dbReference>